<proteinExistence type="predicted"/>
<organism evidence="1 2">
    <name type="scientific">Schizophyllum amplum</name>
    <dbReference type="NCBI Taxonomy" id="97359"/>
    <lineage>
        <taxon>Eukaryota</taxon>
        <taxon>Fungi</taxon>
        <taxon>Dikarya</taxon>
        <taxon>Basidiomycota</taxon>
        <taxon>Agaricomycotina</taxon>
        <taxon>Agaricomycetes</taxon>
        <taxon>Agaricomycetidae</taxon>
        <taxon>Agaricales</taxon>
        <taxon>Schizophyllaceae</taxon>
        <taxon>Schizophyllum</taxon>
    </lineage>
</organism>
<keyword evidence="2" id="KW-1185">Reference proteome</keyword>
<dbReference type="AlphaFoldDB" id="A0A550BTG5"/>
<gene>
    <name evidence="1" type="ORF">BD626DRAFT_587669</name>
</gene>
<accession>A0A550BTG5</accession>
<dbReference type="EMBL" id="VDMD01000091">
    <property type="protein sequence ID" value="TRM55840.1"/>
    <property type="molecule type" value="Genomic_DNA"/>
</dbReference>
<comment type="caution">
    <text evidence="1">The sequence shown here is derived from an EMBL/GenBank/DDBJ whole genome shotgun (WGS) entry which is preliminary data.</text>
</comment>
<name>A0A550BTG5_9AGAR</name>
<sequence>MYSRRNVLGDEEKQAMYHHCRAHFTPSIAAKGFMLMMDCSLRNFALPFLDDESAQQQTRDRPLAVGRGMFSSSRDAMPPLKRKTRVYTQDIHRRHHVREWSVLNKRQVKRVQAWGDLHAYQTRPTSFSLSSCLVTETPDTPLLPSTRRRRGPARLTVGSILMDLHHLIIAQDQLIIAQDHLIFAQDRLIIAQDRFIVSQDQPHHLLVESLHGGTLEYRRILIFEDQRIVIFEDRRIVIFENLRAFLLEDLTALSSKISRRSPRRGPPNSTCAILARIRLFSTPACIRYLRLPLAFGILDTVSRLSYQLVLESVRLHSGGGLLSPPRYDYISRTGAEEATCAFKAACMRVADGLCIHDLELEGDSVDGRCLVTGRCHKPLASDFSDQTKSIGNLIVRICSVAHGPPRRSRASGHDLRPA</sequence>
<evidence type="ECO:0000313" key="1">
    <source>
        <dbReference type="EMBL" id="TRM55840.1"/>
    </source>
</evidence>
<evidence type="ECO:0000313" key="2">
    <source>
        <dbReference type="Proteomes" id="UP000320762"/>
    </source>
</evidence>
<dbReference type="Proteomes" id="UP000320762">
    <property type="component" value="Unassembled WGS sequence"/>
</dbReference>
<protein>
    <submittedName>
        <fullName evidence="1">Uncharacterized protein</fullName>
    </submittedName>
</protein>
<reference evidence="1 2" key="1">
    <citation type="journal article" date="2019" name="New Phytol.">
        <title>Comparative genomics reveals unique wood-decay strategies and fruiting body development in the Schizophyllaceae.</title>
        <authorList>
            <person name="Almasi E."/>
            <person name="Sahu N."/>
            <person name="Krizsan K."/>
            <person name="Balint B."/>
            <person name="Kovacs G.M."/>
            <person name="Kiss B."/>
            <person name="Cseklye J."/>
            <person name="Drula E."/>
            <person name="Henrissat B."/>
            <person name="Nagy I."/>
            <person name="Chovatia M."/>
            <person name="Adam C."/>
            <person name="LaButti K."/>
            <person name="Lipzen A."/>
            <person name="Riley R."/>
            <person name="Grigoriev I.V."/>
            <person name="Nagy L.G."/>
        </authorList>
    </citation>
    <scope>NUCLEOTIDE SEQUENCE [LARGE SCALE GENOMIC DNA]</scope>
    <source>
        <strain evidence="1 2">NL-1724</strain>
    </source>
</reference>